<dbReference type="Gene3D" id="3.40.50.12780">
    <property type="entry name" value="N-terminal domain of ligase-like"/>
    <property type="match status" value="1"/>
</dbReference>
<dbReference type="InterPro" id="IPR042099">
    <property type="entry name" value="ANL_N_sf"/>
</dbReference>
<feature type="domain" description="AMP-dependent synthetase/ligase" evidence="5">
    <location>
        <begin position="38"/>
        <end position="400"/>
    </location>
</feature>
<organism evidence="7 8">
    <name type="scientific">Limulus polyphemus</name>
    <name type="common">Atlantic horseshoe crab</name>
    <dbReference type="NCBI Taxonomy" id="6850"/>
    <lineage>
        <taxon>Eukaryota</taxon>
        <taxon>Metazoa</taxon>
        <taxon>Ecdysozoa</taxon>
        <taxon>Arthropoda</taxon>
        <taxon>Chelicerata</taxon>
        <taxon>Merostomata</taxon>
        <taxon>Xiphosura</taxon>
        <taxon>Limulidae</taxon>
        <taxon>Limulus</taxon>
    </lineage>
</organism>
<evidence type="ECO:0000259" key="6">
    <source>
        <dbReference type="Pfam" id="PF13193"/>
    </source>
</evidence>
<evidence type="ECO:0000259" key="5">
    <source>
        <dbReference type="Pfam" id="PF00501"/>
    </source>
</evidence>
<evidence type="ECO:0000313" key="7">
    <source>
        <dbReference type="Proteomes" id="UP000694941"/>
    </source>
</evidence>
<dbReference type="RefSeq" id="XP_013782506.2">
    <property type="nucleotide sequence ID" value="XM_013927052.2"/>
</dbReference>
<dbReference type="Gene3D" id="3.30.300.30">
    <property type="match status" value="1"/>
</dbReference>
<feature type="domain" description="AMP-binding enzyme C-terminal" evidence="6">
    <location>
        <begin position="451"/>
        <end position="526"/>
    </location>
</feature>
<dbReference type="PANTHER" id="PTHR24096">
    <property type="entry name" value="LONG-CHAIN-FATTY-ACID--COA LIGASE"/>
    <property type="match status" value="1"/>
</dbReference>
<gene>
    <name evidence="8" type="primary">LOC106466751</name>
</gene>
<keyword evidence="7" id="KW-1185">Reference proteome</keyword>
<evidence type="ECO:0000256" key="2">
    <source>
        <dbReference type="ARBA" id="ARBA00006432"/>
    </source>
</evidence>
<dbReference type="Proteomes" id="UP000694941">
    <property type="component" value="Unplaced"/>
</dbReference>
<evidence type="ECO:0000256" key="1">
    <source>
        <dbReference type="ARBA" id="ARBA00004275"/>
    </source>
</evidence>
<dbReference type="Pfam" id="PF13193">
    <property type="entry name" value="AMP-binding_C"/>
    <property type="match status" value="1"/>
</dbReference>
<dbReference type="SUPFAM" id="SSF56801">
    <property type="entry name" value="Acetyl-CoA synthetase-like"/>
    <property type="match status" value="1"/>
</dbReference>
<keyword evidence="3" id="KW-0436">Ligase</keyword>
<evidence type="ECO:0000256" key="3">
    <source>
        <dbReference type="ARBA" id="ARBA00022598"/>
    </source>
</evidence>
<evidence type="ECO:0000313" key="8">
    <source>
        <dbReference type="RefSeq" id="XP_013782506.2"/>
    </source>
</evidence>
<dbReference type="PANTHER" id="PTHR24096:SF149">
    <property type="entry name" value="AMP-BINDING DOMAIN-CONTAINING PROTEIN-RELATED"/>
    <property type="match status" value="1"/>
</dbReference>
<sequence>MYKMSNNSLISDEKILTSPRSSVDIPNISLTEFLTLTLEKYGDKLLMVSHDKSRFYTAQDVLLSSRRFASALIRRGLKVGDVFCICTANNIDYAAAALGAMNAGAVISLGKPMDKAEELRSRLEQTASAYLLVEKNNLDKAKKATKNLPNFQEILVFEKSEDCPSFLELVEEDDGSAFTGPPAIDPKETPLLLTFSSGTTGLPKAIVHTHYTFLFTVVITTHPTVWKFSQDDIVLGMYPFCHVGGFLFLIIALSEGVTISVVPSYDSDLFLEVIQTHKVSAALVSVSIVYRLLRDPKVQQYNLTSVKEIITWGAPLNKEFNEEVLMKAFPFLRSFRQVYGLSELLVIASVEKGKITPNSAGKLTSSTELKVVDLATGVTLGSNESGEFYVRGLRVMKGYLNNPKATAEVFTEDGWFKTGDFGHYDLEGNLYITDRLKEMIKSGFHQVSPTEIESVLCSHQAIEDAAVVGIPDSTLGEAPYGFVVMKPDSHVTPENIHCFISARLAPEKQLKGLEFIDKIPRSQFGKIERKYLKDHVVQKLKK</sequence>
<dbReference type="InterPro" id="IPR045851">
    <property type="entry name" value="AMP-bd_C_sf"/>
</dbReference>
<name>A0ABM1BI73_LIMPO</name>
<protein>
    <submittedName>
        <fullName evidence="8">4-coumarate--CoA ligase 1-like</fullName>
    </submittedName>
</protein>
<reference evidence="8" key="1">
    <citation type="submission" date="2025-08" db="UniProtKB">
        <authorList>
            <consortium name="RefSeq"/>
        </authorList>
    </citation>
    <scope>IDENTIFICATION</scope>
    <source>
        <tissue evidence="8">Muscle</tissue>
    </source>
</reference>
<dbReference type="InterPro" id="IPR025110">
    <property type="entry name" value="AMP-bd_C"/>
</dbReference>
<evidence type="ECO:0000256" key="4">
    <source>
        <dbReference type="ARBA" id="ARBA00023140"/>
    </source>
</evidence>
<dbReference type="PROSITE" id="PS00455">
    <property type="entry name" value="AMP_BINDING"/>
    <property type="match status" value="1"/>
</dbReference>
<proteinExistence type="inferred from homology"/>
<comment type="subcellular location">
    <subcellularLocation>
        <location evidence="1">Peroxisome</location>
    </subcellularLocation>
</comment>
<keyword evidence="4" id="KW-0576">Peroxisome</keyword>
<dbReference type="Pfam" id="PF00501">
    <property type="entry name" value="AMP-binding"/>
    <property type="match status" value="1"/>
</dbReference>
<dbReference type="InterPro" id="IPR000873">
    <property type="entry name" value="AMP-dep_synth/lig_dom"/>
</dbReference>
<accession>A0ABM1BI73</accession>
<dbReference type="GeneID" id="106466751"/>
<dbReference type="InterPro" id="IPR020845">
    <property type="entry name" value="AMP-binding_CS"/>
</dbReference>
<comment type="similarity">
    <text evidence="2">Belongs to the ATP-dependent AMP-binding enzyme family.</text>
</comment>